<reference evidence="2" key="1">
    <citation type="submission" date="2023-10" db="EMBL/GenBank/DDBJ databases">
        <title>Genome assembly of Pristionchus species.</title>
        <authorList>
            <person name="Yoshida K."/>
            <person name="Sommer R.J."/>
        </authorList>
    </citation>
    <scope>NUCLEOTIDE SEQUENCE</scope>
    <source>
        <strain evidence="2">RS5133</strain>
    </source>
</reference>
<dbReference type="Gene3D" id="3.30.1490.40">
    <property type="match status" value="1"/>
</dbReference>
<proteinExistence type="predicted"/>
<feature type="domain" description="GYF" evidence="1">
    <location>
        <begin position="4"/>
        <end position="57"/>
    </location>
</feature>
<dbReference type="InterPro" id="IPR035445">
    <property type="entry name" value="GYF-like_dom_sf"/>
</dbReference>
<dbReference type="AlphaFoldDB" id="A0AAV5UXU7"/>
<sequence length="433" mass="49907">FSVMDRIFFRDKQGDVKGPFTERKVQEWYRKGWYDDTFPFFFLNANESPSASTKSFSLESLRAHNGIGCPFKMIEKEGRSGVIEGEKRLKIIDEKITVLRQNCDEVEKLEKRIEAVECKTKSLGVHSSSMCDRKGQGDIEQVAEIDEKKTVEGGKNEKPVKPPNISEAEWSDYHKIANQVADFLMNVLRLMETGELEKWDIPAQRSLDRNVISWNSSCKGEKKRLRNDVVLFVLRDRIEKKDFYYCTLCNTIAYTYKHVLMHLTICHQDMEILRSIGFVISSLINEPSLWVAEDEKQRKEDLKKYGNLHALSKSDDLRPKVSYLTGAPVTILAKFPEHNLLRAKHGGSIPVTASVPLMMDHFKRGLGCKMMTELDDHIGKSQTACFFCEVLTGTCDEYYKHLVSFHHLQTVGRLMLPFELFTNLLNFMRKDPI</sequence>
<gene>
    <name evidence="2" type="ORF">PFISCL1PPCAC_2290</name>
</gene>
<dbReference type="EMBL" id="BTSY01000001">
    <property type="protein sequence ID" value="GMT10993.1"/>
    <property type="molecule type" value="Genomic_DNA"/>
</dbReference>
<dbReference type="SUPFAM" id="SSF55277">
    <property type="entry name" value="GYF domain"/>
    <property type="match status" value="1"/>
</dbReference>
<keyword evidence="3" id="KW-1185">Reference proteome</keyword>
<name>A0AAV5UXU7_9BILA</name>
<evidence type="ECO:0000313" key="3">
    <source>
        <dbReference type="Proteomes" id="UP001432322"/>
    </source>
</evidence>
<comment type="caution">
    <text evidence="2">The sequence shown here is derived from an EMBL/GenBank/DDBJ whole genome shotgun (WGS) entry which is preliminary data.</text>
</comment>
<dbReference type="PROSITE" id="PS50829">
    <property type="entry name" value="GYF"/>
    <property type="match status" value="1"/>
</dbReference>
<organism evidence="2 3">
    <name type="scientific">Pristionchus fissidentatus</name>
    <dbReference type="NCBI Taxonomy" id="1538716"/>
    <lineage>
        <taxon>Eukaryota</taxon>
        <taxon>Metazoa</taxon>
        <taxon>Ecdysozoa</taxon>
        <taxon>Nematoda</taxon>
        <taxon>Chromadorea</taxon>
        <taxon>Rhabditida</taxon>
        <taxon>Rhabditina</taxon>
        <taxon>Diplogasteromorpha</taxon>
        <taxon>Diplogasteroidea</taxon>
        <taxon>Neodiplogasteridae</taxon>
        <taxon>Pristionchus</taxon>
    </lineage>
</organism>
<dbReference type="InterPro" id="IPR003169">
    <property type="entry name" value="GYF"/>
</dbReference>
<accession>A0AAV5UXU7</accession>
<evidence type="ECO:0000313" key="2">
    <source>
        <dbReference type="EMBL" id="GMT10993.1"/>
    </source>
</evidence>
<protein>
    <recommendedName>
        <fullName evidence="1">GYF domain-containing protein</fullName>
    </recommendedName>
</protein>
<dbReference type="Proteomes" id="UP001432322">
    <property type="component" value="Unassembled WGS sequence"/>
</dbReference>
<evidence type="ECO:0000259" key="1">
    <source>
        <dbReference type="PROSITE" id="PS50829"/>
    </source>
</evidence>
<feature type="non-terminal residue" evidence="2">
    <location>
        <position position="1"/>
    </location>
</feature>